<sequence length="68" mass="8356">MENMGKKKKKKTLMEKIMKNPNVPKNTFKIEKTKDYLIVWRKTPPDSKWHKWQNIPVKFVKNWKKIKT</sequence>
<comment type="caution">
    <text evidence="1">The sequence shown here is derived from an EMBL/GenBank/DDBJ whole genome shotgun (WGS) entry which is preliminary data.</text>
</comment>
<reference evidence="1" key="1">
    <citation type="journal article" date="2014" name="Front. Microbiol.">
        <title>High frequency of phylogenetically diverse reductive dehalogenase-homologous genes in deep subseafloor sedimentary metagenomes.</title>
        <authorList>
            <person name="Kawai M."/>
            <person name="Futagami T."/>
            <person name="Toyoda A."/>
            <person name="Takaki Y."/>
            <person name="Nishi S."/>
            <person name="Hori S."/>
            <person name="Arai W."/>
            <person name="Tsubouchi T."/>
            <person name="Morono Y."/>
            <person name="Uchiyama I."/>
            <person name="Ito T."/>
            <person name="Fujiyama A."/>
            <person name="Inagaki F."/>
            <person name="Takami H."/>
        </authorList>
    </citation>
    <scope>NUCLEOTIDE SEQUENCE</scope>
    <source>
        <strain evidence="1">Expedition CK06-06</strain>
    </source>
</reference>
<name>X0V7G8_9ZZZZ</name>
<protein>
    <submittedName>
        <fullName evidence="1">Uncharacterized protein</fullName>
    </submittedName>
</protein>
<proteinExistence type="predicted"/>
<evidence type="ECO:0000313" key="1">
    <source>
        <dbReference type="EMBL" id="GAG14065.1"/>
    </source>
</evidence>
<gene>
    <name evidence="1" type="ORF">S01H1_59297</name>
</gene>
<dbReference type="AlphaFoldDB" id="X0V7G8"/>
<dbReference type="EMBL" id="BARS01038783">
    <property type="protein sequence ID" value="GAG14065.1"/>
    <property type="molecule type" value="Genomic_DNA"/>
</dbReference>
<organism evidence="1">
    <name type="scientific">marine sediment metagenome</name>
    <dbReference type="NCBI Taxonomy" id="412755"/>
    <lineage>
        <taxon>unclassified sequences</taxon>
        <taxon>metagenomes</taxon>
        <taxon>ecological metagenomes</taxon>
    </lineage>
</organism>
<accession>X0V7G8</accession>